<reference evidence="1 2" key="1">
    <citation type="submission" date="2014-09" db="EMBL/GenBank/DDBJ databases">
        <title>Vibrio maritimus JCM 19235. (C45) whole genome shotgun sequence.</title>
        <authorList>
            <person name="Sawabe T."/>
            <person name="Meirelles P."/>
            <person name="Nakanishi M."/>
            <person name="Sayaka M."/>
            <person name="Hattori M."/>
            <person name="Ohkuma M."/>
        </authorList>
    </citation>
    <scope>NUCLEOTIDE SEQUENCE [LARGE SCALE GENOMIC DNA]</scope>
    <source>
        <strain evidence="2">JCM19235</strain>
    </source>
</reference>
<comment type="caution">
    <text evidence="1">The sequence shown here is derived from an EMBL/GenBank/DDBJ whole genome shotgun (WGS) entry which is preliminary data.</text>
</comment>
<dbReference type="EMBL" id="BBMR01000007">
    <property type="protein sequence ID" value="GAL21002.1"/>
    <property type="molecule type" value="Genomic_DNA"/>
</dbReference>
<name>A0A090SNR4_9VIBR</name>
<proteinExistence type="predicted"/>
<organism evidence="1 2">
    <name type="scientific">Vibrio maritimus</name>
    <dbReference type="NCBI Taxonomy" id="990268"/>
    <lineage>
        <taxon>Bacteria</taxon>
        <taxon>Pseudomonadati</taxon>
        <taxon>Pseudomonadota</taxon>
        <taxon>Gammaproteobacteria</taxon>
        <taxon>Vibrionales</taxon>
        <taxon>Vibrionaceae</taxon>
        <taxon>Vibrio</taxon>
    </lineage>
</organism>
<dbReference type="STRING" id="990268.JCM19235_277"/>
<gene>
    <name evidence="1" type="ORF">JCM19235_277</name>
</gene>
<sequence>MSEQTELIVTIVNSISKNLVNMRLFTLFSRVPRYAESVLMIGWHYGHIDFIWFDCS</sequence>
<evidence type="ECO:0000313" key="2">
    <source>
        <dbReference type="Proteomes" id="UP000029228"/>
    </source>
</evidence>
<evidence type="ECO:0000313" key="1">
    <source>
        <dbReference type="EMBL" id="GAL21002.1"/>
    </source>
</evidence>
<protein>
    <submittedName>
        <fullName evidence="1">Uncharacterized protein</fullName>
    </submittedName>
</protein>
<dbReference type="Proteomes" id="UP000029228">
    <property type="component" value="Unassembled WGS sequence"/>
</dbReference>
<keyword evidence="2" id="KW-1185">Reference proteome</keyword>
<accession>A0A090SNR4</accession>
<dbReference type="AlphaFoldDB" id="A0A090SNR4"/>